<dbReference type="EMBL" id="CP003014">
    <property type="protein sequence ID" value="AEO71768.1"/>
    <property type="molecule type" value="Genomic_DNA"/>
</dbReference>
<reference evidence="5 6" key="1">
    <citation type="journal article" date="2011" name="Nat. Biotechnol.">
        <title>Comparative genomic analysis of the thermophilic biomass-degrading fungi Myceliophthora thermophila and Thielavia terrestris.</title>
        <authorList>
            <person name="Berka R.M."/>
            <person name="Grigoriev I.V."/>
            <person name="Otillar R."/>
            <person name="Salamov A."/>
            <person name="Grimwood J."/>
            <person name="Reid I."/>
            <person name="Ishmael N."/>
            <person name="John T."/>
            <person name="Darmond C."/>
            <person name="Moisan M.-C."/>
            <person name="Henrissat B."/>
            <person name="Coutinho P.M."/>
            <person name="Lombard V."/>
            <person name="Natvig D.O."/>
            <person name="Lindquist E."/>
            <person name="Schmutz J."/>
            <person name="Lucas S."/>
            <person name="Harris P."/>
            <person name="Powlowski J."/>
            <person name="Bellemare A."/>
            <person name="Taylor D."/>
            <person name="Butler G."/>
            <person name="de Vries R.P."/>
            <person name="Allijn I.E."/>
            <person name="van den Brink J."/>
            <person name="Ushinsky S."/>
            <person name="Storms R."/>
            <person name="Powell A.J."/>
            <person name="Paulsen I.T."/>
            <person name="Elbourne L.D.H."/>
            <person name="Baker S.E."/>
            <person name="Magnuson J."/>
            <person name="LaBoissiere S."/>
            <person name="Clutterbuck A.J."/>
            <person name="Martinez D."/>
            <person name="Wogulis M."/>
            <person name="de Leon A.L."/>
            <person name="Rey M.W."/>
            <person name="Tsang A."/>
        </authorList>
    </citation>
    <scope>NUCLEOTIDE SEQUENCE [LARGE SCALE GENOMIC DNA]</scope>
    <source>
        <strain evidence="6">ATCC 38088 / NRRL 8126</strain>
    </source>
</reference>
<dbReference type="Gene3D" id="3.40.50.1820">
    <property type="entry name" value="alpha/beta hydrolase"/>
    <property type="match status" value="1"/>
</dbReference>
<keyword evidence="1 3" id="KW-0378">Hydrolase</keyword>
<sequence>MPTPGSSADWAAWASVPWTRQTDDDSTGAGTAATIGWRKTGVPYLPLGTAGAQQTLDLWLPAADTSPNAPLPAADSLPRRPGGGTWIVFIHGGAWRDPLITASSFTPAATNLLRRATTTTTTTTEPNIAGLVSLNYRLSPHPAAPSQTARHPDHIADVLAALAFLRRLDILAAGWILAGHSCGATLALQAVMSPARWGLPVSVPVPLPGPVPKPAVVVGFSGLYDLAGFVARPPAGYAHLREAYRAFTAGAFGPDEAVWRAVCPATCEGRWVREWRARGMVVLVQSRQDTLVPYQQLEAMRARLEGEEAAEVRVMEAGGDHDEIWQEGGRMAEVLWEVAGDL</sequence>
<dbReference type="Proteomes" id="UP000008181">
    <property type="component" value="Chromosome 6"/>
</dbReference>
<evidence type="ECO:0000256" key="3">
    <source>
        <dbReference type="HAMAP-Rule" id="MF_03014"/>
    </source>
</evidence>
<proteinExistence type="inferred from homology"/>
<name>G2RG14_THETT</name>
<dbReference type="OrthoDB" id="420264at2759"/>
<keyword evidence="2 3" id="KW-0823">Tryptophan catabolism</keyword>
<feature type="short sequence motif" description="HGGXW" evidence="3">
    <location>
        <begin position="91"/>
        <end position="95"/>
    </location>
</feature>
<comment type="domain">
    <text evidence="3">The main chain amide nitrogen atoms of the second glycine and its adjacent residue in the HGGXW motif define the oxyanion hole, and stabilize the oxyanion that forms during the nucleophilic attack by the catalytic serine during substrate cleavage.</text>
</comment>
<evidence type="ECO:0000313" key="5">
    <source>
        <dbReference type="EMBL" id="AEO71768.1"/>
    </source>
</evidence>
<dbReference type="PANTHER" id="PTHR48081:SF33">
    <property type="entry name" value="KYNURENINE FORMAMIDASE"/>
    <property type="match status" value="1"/>
</dbReference>
<feature type="active site" description="Nucleophile" evidence="3">
    <location>
        <position position="181"/>
    </location>
</feature>
<dbReference type="SUPFAM" id="SSF53474">
    <property type="entry name" value="alpha/beta-Hydrolases"/>
    <property type="match status" value="1"/>
</dbReference>
<dbReference type="HAMAP" id="MF_03014">
    <property type="entry name" value="KFase"/>
    <property type="match status" value="1"/>
</dbReference>
<evidence type="ECO:0000259" key="4">
    <source>
        <dbReference type="Pfam" id="PF20434"/>
    </source>
</evidence>
<comment type="similarity">
    <text evidence="3">Belongs to the kynurenine formamidase family.</text>
</comment>
<keyword evidence="6" id="KW-1185">Reference proteome</keyword>
<comment type="catalytic activity">
    <reaction evidence="3">
        <text>N-formyl-L-kynurenine + H2O = L-kynurenine + formate + H(+)</text>
        <dbReference type="Rhea" id="RHEA:13009"/>
        <dbReference type="ChEBI" id="CHEBI:15377"/>
        <dbReference type="ChEBI" id="CHEBI:15378"/>
        <dbReference type="ChEBI" id="CHEBI:15740"/>
        <dbReference type="ChEBI" id="CHEBI:57959"/>
        <dbReference type="ChEBI" id="CHEBI:58629"/>
        <dbReference type="EC" id="3.5.1.9"/>
    </reaction>
</comment>
<dbReference type="InterPro" id="IPR029058">
    <property type="entry name" value="AB_hydrolase_fold"/>
</dbReference>
<evidence type="ECO:0000313" key="6">
    <source>
        <dbReference type="Proteomes" id="UP000008181"/>
    </source>
</evidence>
<dbReference type="GO" id="GO:0004061">
    <property type="term" value="F:arylformamidase activity"/>
    <property type="evidence" value="ECO:0007669"/>
    <property type="project" value="UniProtKB-UniRule"/>
</dbReference>
<feature type="active site" evidence="3">
    <location>
        <position position="321"/>
    </location>
</feature>
<dbReference type="InterPro" id="IPR050300">
    <property type="entry name" value="GDXG_lipolytic_enzyme"/>
</dbReference>
<dbReference type="InterPro" id="IPR027519">
    <property type="entry name" value="KFase_ver/fungi-typ"/>
</dbReference>
<protein>
    <recommendedName>
        <fullName evidence="3">Kynurenine formamidase</fullName>
        <shortName evidence="3">KFA</shortName>
        <shortName evidence="3">KFase</shortName>
        <ecNumber evidence="3">3.5.1.9</ecNumber>
    </recommendedName>
    <alternativeName>
        <fullName evidence="3">Arylformamidase</fullName>
    </alternativeName>
    <alternativeName>
        <fullName evidence="3">N-formylkynurenine formamidase</fullName>
        <shortName evidence="3">FKF</shortName>
    </alternativeName>
</protein>
<dbReference type="HOGENOM" id="CLU_016852_0_0_1"/>
<dbReference type="KEGG" id="ttt:THITE_124700"/>
<dbReference type="RefSeq" id="XP_003658104.1">
    <property type="nucleotide sequence ID" value="XM_003658056.1"/>
</dbReference>
<evidence type="ECO:0000256" key="1">
    <source>
        <dbReference type="ARBA" id="ARBA00022801"/>
    </source>
</evidence>
<dbReference type="EC" id="3.5.1.9" evidence="3"/>
<accession>G2RG14</accession>
<dbReference type="Pfam" id="PF20434">
    <property type="entry name" value="BD-FAE"/>
    <property type="match status" value="1"/>
</dbReference>
<dbReference type="GO" id="GO:0034354">
    <property type="term" value="P:'de novo' NAD+ biosynthetic process from L-tryptophan"/>
    <property type="evidence" value="ECO:0007669"/>
    <property type="project" value="UniProtKB-UniRule"/>
</dbReference>
<comment type="function">
    <text evidence="3">Catalyzes the hydrolysis of N-formyl-L-kynurenine to L-kynurenine, the second step in the kynurenine pathway of tryptophan degradation. Kynurenine may be further oxidized to nicotinic acid, NAD(H) and NADP(H). Required for elimination of toxic metabolites.</text>
</comment>
<dbReference type="InterPro" id="IPR049492">
    <property type="entry name" value="BD-FAE-like_dom"/>
</dbReference>
<comment type="subunit">
    <text evidence="3">Homodimer.</text>
</comment>
<gene>
    <name evidence="5" type="ORF">THITE_124700</name>
</gene>
<comment type="pathway">
    <text evidence="3">Amino-acid degradation; L-tryptophan degradation via kynurenine pathway; L-kynurenine from L-tryptophan: step 2/2.</text>
</comment>
<dbReference type="eggNOG" id="ENOG502S40A">
    <property type="taxonomic scope" value="Eukaryota"/>
</dbReference>
<dbReference type="GO" id="GO:0019441">
    <property type="term" value="P:L-tryptophan catabolic process to kynurenine"/>
    <property type="evidence" value="ECO:0007669"/>
    <property type="project" value="UniProtKB-UniRule"/>
</dbReference>
<feature type="active site" evidence="3">
    <location>
        <position position="289"/>
    </location>
</feature>
<evidence type="ECO:0000256" key="2">
    <source>
        <dbReference type="ARBA" id="ARBA00023079"/>
    </source>
</evidence>
<dbReference type="ESTHER" id="thite-g2rg14">
    <property type="family name" value="Kynurenine-formamidase"/>
</dbReference>
<dbReference type="PANTHER" id="PTHR48081">
    <property type="entry name" value="AB HYDROLASE SUPERFAMILY PROTEIN C4A8.06C"/>
    <property type="match status" value="1"/>
</dbReference>
<dbReference type="GeneID" id="11522320"/>
<dbReference type="UniPathway" id="UPA00333">
    <property type="reaction ID" value="UER00454"/>
</dbReference>
<dbReference type="AlphaFoldDB" id="G2RG14"/>
<feature type="domain" description="BD-FAE-like" evidence="4">
    <location>
        <begin position="86"/>
        <end position="304"/>
    </location>
</feature>
<organism evidence="5 6">
    <name type="scientific">Thermothielavioides terrestris (strain ATCC 38088 / NRRL 8126)</name>
    <name type="common">Thielavia terrestris</name>
    <dbReference type="NCBI Taxonomy" id="578455"/>
    <lineage>
        <taxon>Eukaryota</taxon>
        <taxon>Fungi</taxon>
        <taxon>Dikarya</taxon>
        <taxon>Ascomycota</taxon>
        <taxon>Pezizomycotina</taxon>
        <taxon>Sordariomycetes</taxon>
        <taxon>Sordariomycetidae</taxon>
        <taxon>Sordariales</taxon>
        <taxon>Chaetomiaceae</taxon>
        <taxon>Thermothielavioides</taxon>
        <taxon>Thermothielavioides terrestris</taxon>
    </lineage>
</organism>